<organism evidence="2 3">
    <name type="scientific">Streptomyces brasiliensis</name>
    <dbReference type="NCBI Taxonomy" id="1954"/>
    <lineage>
        <taxon>Bacteria</taxon>
        <taxon>Bacillati</taxon>
        <taxon>Actinomycetota</taxon>
        <taxon>Actinomycetes</taxon>
        <taxon>Kitasatosporales</taxon>
        <taxon>Streptomycetaceae</taxon>
        <taxon>Streptomyces</taxon>
    </lineage>
</organism>
<gene>
    <name evidence="2" type="ORF">GCM10010121_085050</name>
</gene>
<evidence type="ECO:0000313" key="2">
    <source>
        <dbReference type="EMBL" id="GGJ61472.1"/>
    </source>
</evidence>
<feature type="transmembrane region" description="Helical" evidence="1">
    <location>
        <begin position="96"/>
        <end position="115"/>
    </location>
</feature>
<dbReference type="Proteomes" id="UP000657574">
    <property type="component" value="Unassembled WGS sequence"/>
</dbReference>
<name>A0A917UJM8_9ACTN</name>
<dbReference type="AlphaFoldDB" id="A0A917UJM8"/>
<dbReference type="RefSeq" id="WP_189316689.1">
    <property type="nucleotide sequence ID" value="NZ_BMQA01000068.1"/>
</dbReference>
<feature type="transmembrane region" description="Helical" evidence="1">
    <location>
        <begin position="52"/>
        <end position="70"/>
    </location>
</feature>
<keyword evidence="3" id="KW-1185">Reference proteome</keyword>
<keyword evidence="1" id="KW-0812">Transmembrane</keyword>
<dbReference type="EMBL" id="BMQA01000068">
    <property type="protein sequence ID" value="GGJ61472.1"/>
    <property type="molecule type" value="Genomic_DNA"/>
</dbReference>
<reference evidence="2" key="1">
    <citation type="journal article" date="2014" name="Int. J. Syst. Evol. Microbiol.">
        <title>Complete genome sequence of Corynebacterium casei LMG S-19264T (=DSM 44701T), isolated from a smear-ripened cheese.</title>
        <authorList>
            <consortium name="US DOE Joint Genome Institute (JGI-PGF)"/>
            <person name="Walter F."/>
            <person name="Albersmeier A."/>
            <person name="Kalinowski J."/>
            <person name="Ruckert C."/>
        </authorList>
    </citation>
    <scope>NUCLEOTIDE SEQUENCE</scope>
    <source>
        <strain evidence="2">JCM 3086</strain>
    </source>
</reference>
<sequence length="123" mass="12721">MRTSSWPWFCAWLTVGAVGSLSLLTVLTVGLYLLPVAVLAAGLLASRRGSSAGLSGGISGLGLPLLYVAFLNRGGPGTVCTTTATGQSCTDEYNPWLWLTAGIALLIAGIVISAIRKHTTTTR</sequence>
<evidence type="ECO:0000256" key="1">
    <source>
        <dbReference type="SAM" id="Phobius"/>
    </source>
</evidence>
<keyword evidence="1" id="KW-1133">Transmembrane helix</keyword>
<accession>A0A917UJM8</accession>
<evidence type="ECO:0000313" key="3">
    <source>
        <dbReference type="Proteomes" id="UP000657574"/>
    </source>
</evidence>
<comment type="caution">
    <text evidence="2">The sequence shown here is derived from an EMBL/GenBank/DDBJ whole genome shotgun (WGS) entry which is preliminary data.</text>
</comment>
<feature type="transmembrane region" description="Helical" evidence="1">
    <location>
        <begin position="12"/>
        <end position="45"/>
    </location>
</feature>
<reference evidence="2" key="2">
    <citation type="submission" date="2020-09" db="EMBL/GenBank/DDBJ databases">
        <authorList>
            <person name="Sun Q."/>
            <person name="Ohkuma M."/>
        </authorList>
    </citation>
    <scope>NUCLEOTIDE SEQUENCE</scope>
    <source>
        <strain evidence="2">JCM 3086</strain>
    </source>
</reference>
<protein>
    <submittedName>
        <fullName evidence="2">Uncharacterized protein</fullName>
    </submittedName>
</protein>
<keyword evidence="1" id="KW-0472">Membrane</keyword>
<proteinExistence type="predicted"/>